<evidence type="ECO:0000313" key="2">
    <source>
        <dbReference type="Proteomes" id="UP000499080"/>
    </source>
</evidence>
<sequence>MASVQENDKELHSLLEAADSGLQLKPMSFSQWLEAFPMVNQTAETVAATFFAGCVERFGVPGIITTVQGR</sequence>
<dbReference type="EMBL" id="BGPR01026064">
    <property type="protein sequence ID" value="GBN95497.1"/>
    <property type="molecule type" value="Genomic_DNA"/>
</dbReference>
<dbReference type="Proteomes" id="UP000499080">
    <property type="component" value="Unassembled WGS sequence"/>
</dbReference>
<protein>
    <submittedName>
        <fullName evidence="1">Uncharacterized protein</fullName>
    </submittedName>
</protein>
<name>A0A4Y2T4K2_ARAVE</name>
<reference evidence="1 2" key="1">
    <citation type="journal article" date="2019" name="Sci. Rep.">
        <title>Orb-weaving spider Araneus ventricosus genome elucidates the spidroin gene catalogue.</title>
        <authorList>
            <person name="Kono N."/>
            <person name="Nakamura H."/>
            <person name="Ohtoshi R."/>
            <person name="Moran D.A.P."/>
            <person name="Shinohara A."/>
            <person name="Yoshida Y."/>
            <person name="Fujiwara M."/>
            <person name="Mori M."/>
            <person name="Tomita M."/>
            <person name="Arakawa K."/>
        </authorList>
    </citation>
    <scope>NUCLEOTIDE SEQUENCE [LARGE SCALE GENOMIC DNA]</scope>
</reference>
<accession>A0A4Y2T4K2</accession>
<keyword evidence="2" id="KW-1185">Reference proteome</keyword>
<proteinExistence type="predicted"/>
<gene>
    <name evidence="1" type="ORF">AVEN_253817_1</name>
</gene>
<dbReference type="AlphaFoldDB" id="A0A4Y2T4K2"/>
<comment type="caution">
    <text evidence="1">The sequence shown here is derived from an EMBL/GenBank/DDBJ whole genome shotgun (WGS) entry which is preliminary data.</text>
</comment>
<organism evidence="1 2">
    <name type="scientific">Araneus ventricosus</name>
    <name type="common">Orbweaver spider</name>
    <name type="synonym">Epeira ventricosa</name>
    <dbReference type="NCBI Taxonomy" id="182803"/>
    <lineage>
        <taxon>Eukaryota</taxon>
        <taxon>Metazoa</taxon>
        <taxon>Ecdysozoa</taxon>
        <taxon>Arthropoda</taxon>
        <taxon>Chelicerata</taxon>
        <taxon>Arachnida</taxon>
        <taxon>Araneae</taxon>
        <taxon>Araneomorphae</taxon>
        <taxon>Entelegynae</taxon>
        <taxon>Araneoidea</taxon>
        <taxon>Araneidae</taxon>
        <taxon>Araneus</taxon>
    </lineage>
</organism>
<evidence type="ECO:0000313" key="1">
    <source>
        <dbReference type="EMBL" id="GBN95497.1"/>
    </source>
</evidence>
<dbReference type="OrthoDB" id="10047254at2759"/>